<organism evidence="2 3">
    <name type="scientific">Caballeronia calidae</name>
    <dbReference type="NCBI Taxonomy" id="1777139"/>
    <lineage>
        <taxon>Bacteria</taxon>
        <taxon>Pseudomonadati</taxon>
        <taxon>Pseudomonadota</taxon>
        <taxon>Betaproteobacteria</taxon>
        <taxon>Burkholderiales</taxon>
        <taxon>Burkholderiaceae</taxon>
        <taxon>Caballeronia</taxon>
    </lineage>
</organism>
<protein>
    <submittedName>
        <fullName evidence="2">Uncharacterized protein</fullName>
    </submittedName>
</protein>
<gene>
    <name evidence="2" type="ORF">AWB78_04025</name>
</gene>
<dbReference type="RefSeq" id="WP_062607275.1">
    <property type="nucleotide sequence ID" value="NZ_FCOX02000020.1"/>
</dbReference>
<keyword evidence="3" id="KW-1185">Reference proteome</keyword>
<accession>A0A158CJB5</accession>
<dbReference type="OrthoDB" id="9130074at2"/>
<reference evidence="2" key="1">
    <citation type="submission" date="2016-01" db="EMBL/GenBank/DDBJ databases">
        <authorList>
            <person name="Peeters C."/>
        </authorList>
    </citation>
    <scope>NUCLEOTIDE SEQUENCE</scope>
    <source>
        <strain evidence="2">LMG 29321</strain>
    </source>
</reference>
<dbReference type="Proteomes" id="UP000071859">
    <property type="component" value="Unassembled WGS sequence"/>
</dbReference>
<sequence length="183" mass="19668">MRHIIIFSFLLFYGISSSADEPSDQGRHGRGQNPHIPKVFDAQGQFVGLLETSSGGDGVYLEINDAVVFAAIGRANNGSQVAASQWQWASTGFIPYASSDCSGPPVIFYYASAQPAIAVRRGTDVVLYVSIGENTSTVHVSSVRQNPNISQCTASSSDISAFVVDPTGYSLTQHYPEPLTIRY</sequence>
<name>A0A158CJB5_9BURK</name>
<evidence type="ECO:0000256" key="1">
    <source>
        <dbReference type="SAM" id="SignalP"/>
    </source>
</evidence>
<evidence type="ECO:0000313" key="2">
    <source>
        <dbReference type="EMBL" id="SAK82453.1"/>
    </source>
</evidence>
<proteinExistence type="predicted"/>
<comment type="caution">
    <text evidence="2">The sequence shown here is derived from an EMBL/GenBank/DDBJ whole genome shotgun (WGS) entry which is preliminary data.</text>
</comment>
<dbReference type="AlphaFoldDB" id="A0A158CJB5"/>
<feature type="chain" id="PRO_5007623052" evidence="1">
    <location>
        <begin position="20"/>
        <end position="183"/>
    </location>
</feature>
<feature type="signal peptide" evidence="1">
    <location>
        <begin position="1"/>
        <end position="19"/>
    </location>
</feature>
<evidence type="ECO:0000313" key="3">
    <source>
        <dbReference type="Proteomes" id="UP000071859"/>
    </source>
</evidence>
<keyword evidence="1" id="KW-0732">Signal</keyword>
<dbReference type="EMBL" id="FCOX02000020">
    <property type="protein sequence ID" value="SAK82453.1"/>
    <property type="molecule type" value="Genomic_DNA"/>
</dbReference>